<dbReference type="Pfam" id="PF05681">
    <property type="entry name" value="Fumerase"/>
    <property type="match status" value="1"/>
</dbReference>
<proteinExistence type="inferred from homology"/>
<name>A0A933E9G1_UNCTE</name>
<evidence type="ECO:0000313" key="8">
    <source>
        <dbReference type="EMBL" id="MBI4251530.1"/>
    </source>
</evidence>
<dbReference type="PANTHER" id="PTHR30389:SF17">
    <property type="entry name" value="L(+)-TARTRATE DEHYDRATASE SUBUNIT ALPHA-RELATED"/>
    <property type="match status" value="1"/>
</dbReference>
<accession>A0A933E9G1</accession>
<dbReference type="EMBL" id="JACQRX010000161">
    <property type="protein sequence ID" value="MBI4251530.1"/>
    <property type="molecule type" value="Genomic_DNA"/>
</dbReference>
<dbReference type="GO" id="GO:0046872">
    <property type="term" value="F:metal ion binding"/>
    <property type="evidence" value="ECO:0007669"/>
    <property type="project" value="UniProtKB-KW"/>
</dbReference>
<keyword evidence="2" id="KW-0004">4Fe-4S</keyword>
<evidence type="ECO:0000256" key="1">
    <source>
        <dbReference type="ARBA" id="ARBA00008876"/>
    </source>
</evidence>
<feature type="domain" description="Fe-S hydro-lyase tartrate dehydratase alpha-type catalytic" evidence="7">
    <location>
        <begin position="18"/>
        <end position="289"/>
    </location>
</feature>
<sequence>MRTTEAAAIQPGLIREVAFELNRRAAIAIPRDVEGSISALAQRETQKLAKFVLLEIVNNYKIAVDDQRPMCADTGLPRFYAKVGNDARVEGGFVALERAVREGTAEATRKIPLRPNRVHPLTRKDYNNNVGIHAPTVDYSWEPGADWLDLTCFQKGGLFGGDYRMLFPGDGIPGIKRFYLDVISEFFKRGLSCQPAIVGVGIGGTKDVCVRLAKEAACLRVVGDRNPDPQVAKLEEELHGLGKKTSLGPMGFKGEGAVLDVHIEVAYTHTGGMPVSIHHQCFALRRATARIHADGNVDYRENPLWFTGYYRRETVS</sequence>
<comment type="caution">
    <text evidence="8">The sequence shown here is derived from an EMBL/GenBank/DDBJ whole genome shotgun (WGS) entry which is preliminary data.</text>
</comment>
<dbReference type="GO" id="GO:0016829">
    <property type="term" value="F:lyase activity"/>
    <property type="evidence" value="ECO:0007669"/>
    <property type="project" value="UniProtKB-KW"/>
</dbReference>
<evidence type="ECO:0000313" key="9">
    <source>
        <dbReference type="Proteomes" id="UP000752292"/>
    </source>
</evidence>
<evidence type="ECO:0000256" key="2">
    <source>
        <dbReference type="ARBA" id="ARBA00022485"/>
    </source>
</evidence>
<evidence type="ECO:0000256" key="3">
    <source>
        <dbReference type="ARBA" id="ARBA00022723"/>
    </source>
</evidence>
<dbReference type="InterPro" id="IPR051208">
    <property type="entry name" value="Class-I_Fumarase/Tartrate_DH"/>
</dbReference>
<dbReference type="GO" id="GO:0051539">
    <property type="term" value="F:4 iron, 4 sulfur cluster binding"/>
    <property type="evidence" value="ECO:0007669"/>
    <property type="project" value="UniProtKB-KW"/>
</dbReference>
<organism evidence="8 9">
    <name type="scientific">Tectimicrobiota bacterium</name>
    <dbReference type="NCBI Taxonomy" id="2528274"/>
    <lineage>
        <taxon>Bacteria</taxon>
        <taxon>Pseudomonadati</taxon>
        <taxon>Nitrospinota/Tectimicrobiota group</taxon>
        <taxon>Candidatus Tectimicrobiota</taxon>
    </lineage>
</organism>
<keyword evidence="6" id="KW-0456">Lyase</keyword>
<dbReference type="Proteomes" id="UP000752292">
    <property type="component" value="Unassembled WGS sequence"/>
</dbReference>
<dbReference type="InterPro" id="IPR004646">
    <property type="entry name" value="Fe-S_hydro-lyase_TtdA-typ_cat"/>
</dbReference>
<gene>
    <name evidence="8" type="ORF">HY618_03640</name>
</gene>
<dbReference type="NCBIfam" id="TIGR00722">
    <property type="entry name" value="ttdA_fumA_fumB"/>
    <property type="match status" value="1"/>
</dbReference>
<keyword evidence="4" id="KW-0408">Iron</keyword>
<reference evidence="8" key="1">
    <citation type="submission" date="2020-07" db="EMBL/GenBank/DDBJ databases">
        <title>Huge and variable diversity of episymbiotic CPR bacteria and DPANN archaea in groundwater ecosystems.</title>
        <authorList>
            <person name="He C.Y."/>
            <person name="Keren R."/>
            <person name="Whittaker M."/>
            <person name="Farag I.F."/>
            <person name="Doudna J."/>
            <person name="Cate J.H.D."/>
            <person name="Banfield J.F."/>
        </authorList>
    </citation>
    <scope>NUCLEOTIDE SEQUENCE</scope>
    <source>
        <strain evidence="8">NC_groundwater_1370_Ag_S-0.2um_69_93</strain>
    </source>
</reference>
<comment type="similarity">
    <text evidence="1">Belongs to the class-I fumarase family.</text>
</comment>
<evidence type="ECO:0000259" key="7">
    <source>
        <dbReference type="Pfam" id="PF05681"/>
    </source>
</evidence>
<keyword evidence="3" id="KW-0479">Metal-binding</keyword>
<dbReference type="PANTHER" id="PTHR30389">
    <property type="entry name" value="FUMARATE HYDRATASE-RELATED"/>
    <property type="match status" value="1"/>
</dbReference>
<evidence type="ECO:0000256" key="6">
    <source>
        <dbReference type="ARBA" id="ARBA00023239"/>
    </source>
</evidence>
<evidence type="ECO:0000256" key="4">
    <source>
        <dbReference type="ARBA" id="ARBA00023004"/>
    </source>
</evidence>
<keyword evidence="5" id="KW-0411">Iron-sulfur</keyword>
<protein>
    <submittedName>
        <fullName evidence="8">Fumarate hydratase</fullName>
    </submittedName>
</protein>
<evidence type="ECO:0000256" key="5">
    <source>
        <dbReference type="ARBA" id="ARBA00023014"/>
    </source>
</evidence>
<dbReference type="AlphaFoldDB" id="A0A933E9G1"/>